<evidence type="ECO:0000313" key="1">
    <source>
        <dbReference type="EMBL" id="KWF26589.1"/>
    </source>
</evidence>
<gene>
    <name evidence="1" type="ORF">WT56_19755</name>
</gene>
<name>A0A132EE35_9BURK</name>
<dbReference type="Proteomes" id="UP000062912">
    <property type="component" value="Unassembled WGS sequence"/>
</dbReference>
<sequence length="112" mass="12111">MVSMDGYVVKSLQLLSKLLDGQRETHSRSPELTLVANRFSLQRMPAIGSLAATPDSLARAWLNGGIPVVDVLQDRRFSDAGMPLILYAPAEPGASDMTTCVELLLPRFGLAL</sequence>
<proteinExistence type="predicted"/>
<dbReference type="AlphaFoldDB" id="A0A132EE35"/>
<comment type="caution">
    <text evidence="1">The sequence shown here is derived from an EMBL/GenBank/DDBJ whole genome shotgun (WGS) entry which is preliminary data.</text>
</comment>
<accession>A0A132EE35</accession>
<dbReference type="EMBL" id="LPJR01000046">
    <property type="protein sequence ID" value="KWF26589.1"/>
    <property type="molecule type" value="Genomic_DNA"/>
</dbReference>
<organism evidence="1 2">
    <name type="scientific">Burkholderia pseudomultivorans</name>
    <dbReference type="NCBI Taxonomy" id="1207504"/>
    <lineage>
        <taxon>Bacteria</taxon>
        <taxon>Pseudomonadati</taxon>
        <taxon>Pseudomonadota</taxon>
        <taxon>Betaproteobacteria</taxon>
        <taxon>Burkholderiales</taxon>
        <taxon>Burkholderiaceae</taxon>
        <taxon>Burkholderia</taxon>
        <taxon>Burkholderia cepacia complex</taxon>
    </lineage>
</organism>
<evidence type="ECO:0000313" key="2">
    <source>
        <dbReference type="Proteomes" id="UP000062912"/>
    </source>
</evidence>
<protein>
    <submittedName>
        <fullName evidence="1">Uncharacterized protein</fullName>
    </submittedName>
</protein>
<reference evidence="1 2" key="1">
    <citation type="submission" date="2015-11" db="EMBL/GenBank/DDBJ databases">
        <title>Expanding the genomic diversity of Burkholderia species for the development of highly accurate diagnostics.</title>
        <authorList>
            <person name="Sahl J."/>
            <person name="Keim P."/>
            <person name="Wagner D."/>
        </authorList>
    </citation>
    <scope>NUCLEOTIDE SEQUENCE [LARGE SCALE GENOMIC DNA]</scope>
    <source>
        <strain evidence="1 2">MSMB368WGS</strain>
    </source>
</reference>